<reference evidence="5 6" key="1">
    <citation type="journal article" date="2014" name="Genome Biol. Evol.">
        <title>Comparative genomics and transcriptomics analyses reveal divergent lifestyle features of nematode endoparasitic fungus Hirsutella minnesotensis.</title>
        <authorList>
            <person name="Lai Y."/>
            <person name="Liu K."/>
            <person name="Zhang X."/>
            <person name="Zhang X."/>
            <person name="Li K."/>
            <person name="Wang N."/>
            <person name="Shu C."/>
            <person name="Wu Y."/>
            <person name="Wang C."/>
            <person name="Bushley K.E."/>
            <person name="Xiang M."/>
            <person name="Liu X."/>
        </authorList>
    </citation>
    <scope>NUCLEOTIDE SEQUENCE [LARGE SCALE GENOMIC DNA]</scope>
    <source>
        <strain evidence="5 6">3608</strain>
    </source>
</reference>
<gene>
    <name evidence="5" type="ORF">HIM_11399</name>
</gene>
<dbReference type="AlphaFoldDB" id="A0A0F8A184"/>
<keyword evidence="2" id="KW-0496">Mitochondrion</keyword>
<proteinExistence type="predicted"/>
<dbReference type="InterPro" id="IPR043502">
    <property type="entry name" value="DNA/RNA_pol_sf"/>
</dbReference>
<feature type="domain" description="Reverse transcriptase" evidence="4">
    <location>
        <begin position="202"/>
        <end position="448"/>
    </location>
</feature>
<evidence type="ECO:0000256" key="1">
    <source>
        <dbReference type="ARBA" id="ARBA00004173"/>
    </source>
</evidence>
<dbReference type="GO" id="GO:0005739">
    <property type="term" value="C:mitochondrion"/>
    <property type="evidence" value="ECO:0007669"/>
    <property type="project" value="UniProtKB-SubCell"/>
</dbReference>
<comment type="subcellular location">
    <subcellularLocation>
        <location evidence="1">Mitochondrion</location>
    </subcellularLocation>
</comment>
<dbReference type="PROSITE" id="PS50878">
    <property type="entry name" value="RT_POL"/>
    <property type="match status" value="1"/>
</dbReference>
<dbReference type="SUPFAM" id="SSF56672">
    <property type="entry name" value="DNA/RNA polymerases"/>
    <property type="match status" value="1"/>
</dbReference>
<dbReference type="Pfam" id="PF00078">
    <property type="entry name" value="RVT_1"/>
    <property type="match status" value="1"/>
</dbReference>
<dbReference type="PANTHER" id="PTHR33481:SF1">
    <property type="entry name" value="ENDONUCLEASE_EXONUCLEASE_PHOSPHATASE DOMAIN-CONTAINING PROTEIN-RELATED"/>
    <property type="match status" value="1"/>
</dbReference>
<organism evidence="5 6">
    <name type="scientific">Hirsutella minnesotensis 3608</name>
    <dbReference type="NCBI Taxonomy" id="1043627"/>
    <lineage>
        <taxon>Eukaryota</taxon>
        <taxon>Fungi</taxon>
        <taxon>Dikarya</taxon>
        <taxon>Ascomycota</taxon>
        <taxon>Pezizomycotina</taxon>
        <taxon>Sordariomycetes</taxon>
        <taxon>Hypocreomycetidae</taxon>
        <taxon>Hypocreales</taxon>
        <taxon>Ophiocordycipitaceae</taxon>
        <taxon>Hirsutella</taxon>
    </lineage>
</organism>
<name>A0A0F8A184_9HYPO</name>
<evidence type="ECO:0000256" key="2">
    <source>
        <dbReference type="ARBA" id="ARBA00023128"/>
    </source>
</evidence>
<dbReference type="InterPro" id="IPR000477">
    <property type="entry name" value="RT_dom"/>
</dbReference>
<sequence>MRVVLGAIHELTPRARPSPYAKRWWTKDLTQFRRTHTFWRNQARTHRRAGQPRPDLERRAKEAAKEFHDAIRYQRKAHWDDFLSDDANIWKATKYLKAGKSTTGDRVPPLRKGNGSTTEDKADQADELLNAFFPPLPAGIEDEGVRPQRKAVPMPVLTLGEIEEKVMTAKPWKAPGEDELPTAVWRQLWPVAKDRIFALFEASLRDGVVPRQWKNAKIVPLKKPHKDDYTVAKAWRPISLLSTLGKILEAVVAERISYAVETYGLLPANHFGARKRRSAEQALLLLQEQVYKAWRNHKVLSLISFDVKGAYNGVCKERLLERMKARGIPAELVRWIDAFCSGRTASLVVNGYTSEQRELPQAGLPQGSPLSPILFLFFNADLVQRRIKAESGSIAFVDDYSAWVTGPTAEANREGIQAIIDDAMQPNWYDGSMRFVPGEQPHWWSMGTHRNNGSCLKQASLKGHRCHQFFSSSSTQTSSREGLRRKAARLRSLTITRPGLLDPPRKRTGKVSKRSSTMQWSGRRAAVRLLKQKRRQSSISREPQCVAAIGCSWLPIRASFYIRVVASHVKMTVARAPSARLDVQDVQGRWTNASRCHWAPRPFRESRKKEAVAAEATGAAVRPGAGDPWPHERANRPRPAPPGGGGWWGVTPNRIRAGGTAHGREKKKASGGACVDASKRDRRPRSAVRR</sequence>
<accession>A0A0F8A184</accession>
<keyword evidence="6" id="KW-1185">Reference proteome</keyword>
<feature type="region of interest" description="Disordered" evidence="3">
    <location>
        <begin position="617"/>
        <end position="690"/>
    </location>
</feature>
<dbReference type="OrthoDB" id="4927418at2759"/>
<feature type="region of interest" description="Disordered" evidence="3">
    <location>
        <begin position="100"/>
        <end position="120"/>
    </location>
</feature>
<dbReference type="PANTHER" id="PTHR33481">
    <property type="entry name" value="REVERSE TRANSCRIPTASE"/>
    <property type="match status" value="1"/>
</dbReference>
<dbReference type="Proteomes" id="UP000054481">
    <property type="component" value="Unassembled WGS sequence"/>
</dbReference>
<feature type="compositionally biased region" description="Basic residues" evidence="3">
    <location>
        <begin position="680"/>
        <end position="690"/>
    </location>
</feature>
<evidence type="ECO:0000313" key="6">
    <source>
        <dbReference type="Proteomes" id="UP000054481"/>
    </source>
</evidence>
<evidence type="ECO:0000259" key="4">
    <source>
        <dbReference type="PROSITE" id="PS50878"/>
    </source>
</evidence>
<protein>
    <recommendedName>
        <fullName evidence="4">Reverse transcriptase domain-containing protein</fullName>
    </recommendedName>
</protein>
<evidence type="ECO:0000313" key="5">
    <source>
        <dbReference type="EMBL" id="KJZ69199.1"/>
    </source>
</evidence>
<feature type="region of interest" description="Disordered" evidence="3">
    <location>
        <begin position="494"/>
        <end position="518"/>
    </location>
</feature>
<dbReference type="CDD" id="cd01650">
    <property type="entry name" value="RT_nLTR_like"/>
    <property type="match status" value="1"/>
</dbReference>
<dbReference type="EMBL" id="KQ030747">
    <property type="protein sequence ID" value="KJZ69199.1"/>
    <property type="molecule type" value="Genomic_DNA"/>
</dbReference>
<evidence type="ECO:0000256" key="3">
    <source>
        <dbReference type="SAM" id="MobiDB-lite"/>
    </source>
</evidence>